<protein>
    <submittedName>
        <fullName evidence="1">Uncharacterized protein</fullName>
    </submittedName>
</protein>
<dbReference type="Proteomes" id="UP000777438">
    <property type="component" value="Unassembled WGS sequence"/>
</dbReference>
<keyword evidence="2" id="KW-1185">Reference proteome</keyword>
<dbReference type="Gene3D" id="1.20.5.340">
    <property type="match status" value="2"/>
</dbReference>
<reference evidence="1 2" key="1">
    <citation type="journal article" date="2021" name="Nat. Commun.">
        <title>Genetic determinants of endophytism in the Arabidopsis root mycobiome.</title>
        <authorList>
            <person name="Mesny F."/>
            <person name="Miyauchi S."/>
            <person name="Thiergart T."/>
            <person name="Pickel B."/>
            <person name="Atanasova L."/>
            <person name="Karlsson M."/>
            <person name="Huettel B."/>
            <person name="Barry K.W."/>
            <person name="Haridas S."/>
            <person name="Chen C."/>
            <person name="Bauer D."/>
            <person name="Andreopoulos W."/>
            <person name="Pangilinan J."/>
            <person name="LaButti K."/>
            <person name="Riley R."/>
            <person name="Lipzen A."/>
            <person name="Clum A."/>
            <person name="Drula E."/>
            <person name="Henrissat B."/>
            <person name="Kohler A."/>
            <person name="Grigoriev I.V."/>
            <person name="Martin F.M."/>
            <person name="Hacquard S."/>
        </authorList>
    </citation>
    <scope>NUCLEOTIDE SEQUENCE [LARGE SCALE GENOMIC DNA]</scope>
    <source>
        <strain evidence="1 2">MPI-CAGE-CH-0241</strain>
    </source>
</reference>
<gene>
    <name evidence="1" type="ORF">B0T10DRAFT_368838</name>
</gene>
<comment type="caution">
    <text evidence="1">The sequence shown here is derived from an EMBL/GenBank/DDBJ whole genome shotgun (WGS) entry which is preliminary data.</text>
</comment>
<evidence type="ECO:0000313" key="1">
    <source>
        <dbReference type="EMBL" id="KAH6883985.1"/>
    </source>
</evidence>
<name>A0A9P8VWW6_9HYPO</name>
<dbReference type="Pfam" id="PF23397">
    <property type="entry name" value="DUF7104"/>
    <property type="match status" value="3"/>
</dbReference>
<dbReference type="InterPro" id="IPR055530">
    <property type="entry name" value="DUF7104"/>
</dbReference>
<feature type="non-terminal residue" evidence="1">
    <location>
        <position position="87"/>
    </location>
</feature>
<dbReference type="AlphaFoldDB" id="A0A9P8VWW6"/>
<organism evidence="1 2">
    <name type="scientific">Thelonectria olida</name>
    <dbReference type="NCBI Taxonomy" id="1576542"/>
    <lineage>
        <taxon>Eukaryota</taxon>
        <taxon>Fungi</taxon>
        <taxon>Dikarya</taxon>
        <taxon>Ascomycota</taxon>
        <taxon>Pezizomycotina</taxon>
        <taxon>Sordariomycetes</taxon>
        <taxon>Hypocreomycetidae</taxon>
        <taxon>Hypocreales</taxon>
        <taxon>Nectriaceae</taxon>
        <taxon>Thelonectria</taxon>
    </lineage>
</organism>
<dbReference type="EMBL" id="JAGPYM010000022">
    <property type="protein sequence ID" value="KAH6883985.1"/>
    <property type="molecule type" value="Genomic_DNA"/>
</dbReference>
<dbReference type="OrthoDB" id="7464126at2759"/>
<sequence length="87" mass="9250">QRGDDIGITEEVVKAAAGNHGNGKEVMALLLNRRGGGIPIMEEAVSIIAKIFDEEVMALILDRRGGGISITEEVVKAAARNWSYGAE</sequence>
<feature type="non-terminal residue" evidence="1">
    <location>
        <position position="1"/>
    </location>
</feature>
<accession>A0A9P8VWW6</accession>
<evidence type="ECO:0000313" key="2">
    <source>
        <dbReference type="Proteomes" id="UP000777438"/>
    </source>
</evidence>
<proteinExistence type="predicted"/>